<accession>A0AAW0JHR5</accession>
<gene>
    <name evidence="1" type="ORF">U0070_009926</name>
</gene>
<evidence type="ECO:0000313" key="2">
    <source>
        <dbReference type="Proteomes" id="UP001488838"/>
    </source>
</evidence>
<name>A0AAW0JHR5_MYOGA</name>
<sequence>MIKFRGESDPAAAAAAHFLPQLSLSPSCFPKQAPAEAVSDAVIQVFNHRKVCKCSIPEVKKYKVGIFCLSEDKNIILEDGKEIPVGVVRCPVDDPYTVFVKILPDKDCCCVLFHAIYKTKESKGSKENQKFIF</sequence>
<dbReference type="SUPFAM" id="SSF55753">
    <property type="entry name" value="Actin depolymerizing proteins"/>
    <property type="match status" value="1"/>
</dbReference>
<comment type="caution">
    <text evidence="1">The sequence shown here is derived from an EMBL/GenBank/DDBJ whole genome shotgun (WGS) entry which is preliminary data.</text>
</comment>
<keyword evidence="2" id="KW-1185">Reference proteome</keyword>
<dbReference type="InterPro" id="IPR029006">
    <property type="entry name" value="ADF-H/Gelsolin-like_dom_sf"/>
</dbReference>
<dbReference type="Gene3D" id="3.40.20.10">
    <property type="entry name" value="Severin"/>
    <property type="match status" value="1"/>
</dbReference>
<protein>
    <submittedName>
        <fullName evidence="1">Uncharacterized protein</fullName>
    </submittedName>
</protein>
<dbReference type="AlphaFoldDB" id="A0AAW0JHR5"/>
<proteinExistence type="predicted"/>
<evidence type="ECO:0000313" key="1">
    <source>
        <dbReference type="EMBL" id="KAK7826045.1"/>
    </source>
</evidence>
<reference evidence="1 2" key="1">
    <citation type="journal article" date="2023" name="bioRxiv">
        <title>Conserved and derived expression patterns and positive selection on dental genes reveal complex evolutionary context of ever-growing rodent molars.</title>
        <authorList>
            <person name="Calamari Z.T."/>
            <person name="Song A."/>
            <person name="Cohen E."/>
            <person name="Akter M."/>
            <person name="Roy R.D."/>
            <person name="Hallikas O."/>
            <person name="Christensen M.M."/>
            <person name="Li P."/>
            <person name="Marangoni P."/>
            <person name="Jernvall J."/>
            <person name="Klein O.D."/>
        </authorList>
    </citation>
    <scope>NUCLEOTIDE SEQUENCE [LARGE SCALE GENOMIC DNA]</scope>
    <source>
        <strain evidence="1">V071</strain>
    </source>
</reference>
<dbReference type="EMBL" id="JBBHLL010000036">
    <property type="protein sequence ID" value="KAK7826045.1"/>
    <property type="molecule type" value="Genomic_DNA"/>
</dbReference>
<dbReference type="Proteomes" id="UP001488838">
    <property type="component" value="Unassembled WGS sequence"/>
</dbReference>
<organism evidence="1 2">
    <name type="scientific">Myodes glareolus</name>
    <name type="common">Bank vole</name>
    <name type="synonym">Clethrionomys glareolus</name>
    <dbReference type="NCBI Taxonomy" id="447135"/>
    <lineage>
        <taxon>Eukaryota</taxon>
        <taxon>Metazoa</taxon>
        <taxon>Chordata</taxon>
        <taxon>Craniata</taxon>
        <taxon>Vertebrata</taxon>
        <taxon>Euteleostomi</taxon>
        <taxon>Mammalia</taxon>
        <taxon>Eutheria</taxon>
        <taxon>Euarchontoglires</taxon>
        <taxon>Glires</taxon>
        <taxon>Rodentia</taxon>
        <taxon>Myomorpha</taxon>
        <taxon>Muroidea</taxon>
        <taxon>Cricetidae</taxon>
        <taxon>Arvicolinae</taxon>
        <taxon>Myodes</taxon>
    </lineage>
</organism>